<protein>
    <submittedName>
        <fullName evidence="1">Uncharacterized protein</fullName>
    </submittedName>
</protein>
<name>A0A0P1B599_PLAHL</name>
<keyword evidence="2" id="KW-1185">Reference proteome</keyword>
<dbReference type="AlphaFoldDB" id="A0A0P1B599"/>
<sequence length="77" mass="8728">MQATVVVSRKIRFPKRRHDVGNCYVHGVANSNCKYGSTQSSRSRSYCDIPNMLERTYTAMDAMDSKPFPRGVGRDLL</sequence>
<dbReference type="RefSeq" id="XP_024585887.1">
    <property type="nucleotide sequence ID" value="XM_024720716.1"/>
</dbReference>
<dbReference type="Proteomes" id="UP000054928">
    <property type="component" value="Unassembled WGS sequence"/>
</dbReference>
<reference evidence="2" key="1">
    <citation type="submission" date="2014-09" db="EMBL/GenBank/DDBJ databases">
        <authorList>
            <person name="Sharma Rahul"/>
            <person name="Thines Marco"/>
        </authorList>
    </citation>
    <scope>NUCLEOTIDE SEQUENCE [LARGE SCALE GENOMIC DNA]</scope>
</reference>
<organism evidence="1 2">
    <name type="scientific">Plasmopara halstedii</name>
    <name type="common">Downy mildew of sunflower</name>
    <dbReference type="NCBI Taxonomy" id="4781"/>
    <lineage>
        <taxon>Eukaryota</taxon>
        <taxon>Sar</taxon>
        <taxon>Stramenopiles</taxon>
        <taxon>Oomycota</taxon>
        <taxon>Peronosporomycetes</taxon>
        <taxon>Peronosporales</taxon>
        <taxon>Peronosporaceae</taxon>
        <taxon>Plasmopara</taxon>
    </lineage>
</organism>
<dbReference type="EMBL" id="CCYD01003055">
    <property type="protein sequence ID" value="CEG49518.1"/>
    <property type="molecule type" value="Genomic_DNA"/>
</dbReference>
<evidence type="ECO:0000313" key="1">
    <source>
        <dbReference type="EMBL" id="CEG49518.1"/>
    </source>
</evidence>
<accession>A0A0P1B599</accession>
<evidence type="ECO:0000313" key="2">
    <source>
        <dbReference type="Proteomes" id="UP000054928"/>
    </source>
</evidence>
<proteinExistence type="predicted"/>
<dbReference type="GeneID" id="36402333"/>